<evidence type="ECO:0000256" key="6">
    <source>
        <dbReference type="ARBA" id="ARBA00022764"/>
    </source>
</evidence>
<dbReference type="Proteomes" id="UP000811844">
    <property type="component" value="Unassembled WGS sequence"/>
</dbReference>
<keyword evidence="9" id="KW-0732">Signal</keyword>
<keyword evidence="5" id="KW-0479">Metal-binding</keyword>
<dbReference type="Gene3D" id="1.10.1130.10">
    <property type="entry name" value="Flavocytochrome C3, Chain A"/>
    <property type="match status" value="1"/>
</dbReference>
<dbReference type="Pfam" id="PF14537">
    <property type="entry name" value="Cytochrom_c3_2"/>
    <property type="match status" value="1"/>
</dbReference>
<protein>
    <submittedName>
        <fullName evidence="11">Cytochrome c3 family protein</fullName>
    </submittedName>
</protein>
<keyword evidence="8" id="KW-0408">Iron</keyword>
<keyword evidence="3" id="KW-0813">Transport</keyword>
<feature type="signal peptide" evidence="9">
    <location>
        <begin position="1"/>
        <end position="21"/>
    </location>
</feature>
<evidence type="ECO:0000256" key="9">
    <source>
        <dbReference type="SAM" id="SignalP"/>
    </source>
</evidence>
<comment type="cofactor">
    <cofactor evidence="1">
        <name>heme c</name>
        <dbReference type="ChEBI" id="CHEBI:61717"/>
    </cofactor>
</comment>
<evidence type="ECO:0000256" key="4">
    <source>
        <dbReference type="ARBA" id="ARBA00022617"/>
    </source>
</evidence>
<evidence type="ECO:0000256" key="7">
    <source>
        <dbReference type="ARBA" id="ARBA00022982"/>
    </source>
</evidence>
<accession>A0ABS5I3J2</accession>
<dbReference type="InterPro" id="IPR036280">
    <property type="entry name" value="Multihaem_cyt_sf"/>
</dbReference>
<dbReference type="RefSeq" id="WP_153666000.1">
    <property type="nucleotide sequence ID" value="NZ_JAAIKR010000011.1"/>
</dbReference>
<evidence type="ECO:0000256" key="2">
    <source>
        <dbReference type="ARBA" id="ARBA00004418"/>
    </source>
</evidence>
<comment type="subcellular location">
    <subcellularLocation>
        <location evidence="2">Periplasm</location>
    </subcellularLocation>
</comment>
<evidence type="ECO:0000256" key="3">
    <source>
        <dbReference type="ARBA" id="ARBA00022448"/>
    </source>
</evidence>
<comment type="caution">
    <text evidence="11">The sequence shown here is derived from an EMBL/GenBank/DDBJ whole genome shotgun (WGS) entry which is preliminary data.</text>
</comment>
<evidence type="ECO:0000256" key="8">
    <source>
        <dbReference type="ARBA" id="ARBA00023004"/>
    </source>
</evidence>
<name>A0ABS5I3J2_9GAMM</name>
<proteinExistence type="predicted"/>
<sequence>MLKYLSAIVISMALLVPAANAMKLQDYHKDIMTNDNGQVECSNCHGQSKHKTIPKSSACEACHGSAEEMAELTKLPADASPTAEPNPHNSMHYGTDLPCTSCHHEHKDSVVYCNQCHEFKFPKLKGRKPLSVK</sequence>
<evidence type="ECO:0000256" key="5">
    <source>
        <dbReference type="ARBA" id="ARBA00022723"/>
    </source>
</evidence>
<keyword evidence="6" id="KW-0574">Periplasm</keyword>
<dbReference type="SUPFAM" id="SSF48695">
    <property type="entry name" value="Multiheme cytochromes"/>
    <property type="match status" value="1"/>
</dbReference>
<evidence type="ECO:0000313" key="12">
    <source>
        <dbReference type="Proteomes" id="UP000811844"/>
    </source>
</evidence>
<keyword evidence="7" id="KW-0249">Electron transport</keyword>
<evidence type="ECO:0000256" key="1">
    <source>
        <dbReference type="ARBA" id="ARBA00001926"/>
    </source>
</evidence>
<keyword evidence="4" id="KW-0349">Heme</keyword>
<organism evidence="11 12">
    <name type="scientific">Shewanella intestini</name>
    <dbReference type="NCBI Taxonomy" id="2017544"/>
    <lineage>
        <taxon>Bacteria</taxon>
        <taxon>Pseudomonadati</taxon>
        <taxon>Pseudomonadota</taxon>
        <taxon>Gammaproteobacteria</taxon>
        <taxon>Alteromonadales</taxon>
        <taxon>Shewanellaceae</taxon>
        <taxon>Shewanella</taxon>
    </lineage>
</organism>
<dbReference type="InterPro" id="IPR012286">
    <property type="entry name" value="Tetrahaem_cytochrome"/>
</dbReference>
<gene>
    <name evidence="11" type="ORF">G3R48_11475</name>
</gene>
<evidence type="ECO:0000313" key="11">
    <source>
        <dbReference type="EMBL" id="MBR9728596.1"/>
    </source>
</evidence>
<reference evidence="11 12" key="1">
    <citation type="submission" date="2020-02" db="EMBL/GenBank/DDBJ databases">
        <title>Shewanella WXL01 sp. nov., a marine bacterium isolated from green algae in Luhuitou Fringing Reef (Northern South China Sea).</title>
        <authorList>
            <person name="Wang X."/>
        </authorList>
    </citation>
    <scope>NUCLEOTIDE SEQUENCE [LARGE SCALE GENOMIC DNA]</scope>
    <source>
        <strain evidence="11 12">MCCC 1A01895</strain>
    </source>
</reference>
<evidence type="ECO:0000259" key="10">
    <source>
        <dbReference type="Pfam" id="PF14537"/>
    </source>
</evidence>
<feature type="chain" id="PRO_5047133299" evidence="9">
    <location>
        <begin position="22"/>
        <end position="133"/>
    </location>
</feature>
<keyword evidence="12" id="KW-1185">Reference proteome</keyword>
<dbReference type="EMBL" id="JAAIKR010000011">
    <property type="protein sequence ID" value="MBR9728596.1"/>
    <property type="molecule type" value="Genomic_DNA"/>
</dbReference>
<feature type="domain" description="Tetrahaem cytochrome" evidence="10">
    <location>
        <begin position="37"/>
        <end position="118"/>
    </location>
</feature>